<dbReference type="InParanoid" id="A0A067Q3W6"/>
<dbReference type="Proteomes" id="UP000027265">
    <property type="component" value="Unassembled WGS sequence"/>
</dbReference>
<name>A0A067Q3W6_9AGAM</name>
<dbReference type="HOGENOM" id="CLU_619717_0_0_1"/>
<dbReference type="STRING" id="933084.A0A067Q3W6"/>
<protein>
    <submittedName>
        <fullName evidence="1">Uncharacterized protein</fullName>
    </submittedName>
</protein>
<dbReference type="EMBL" id="KL197712">
    <property type="protein sequence ID" value="KDQ61679.1"/>
    <property type="molecule type" value="Genomic_DNA"/>
</dbReference>
<sequence length="471" mass="51408">MDACNIYAAELSTPVRGHALWNPDPDVEYARIEIGDVGFTRAGFFHRLFNVLLSADDPKNAKWGVPEYFETLVLPEGRPRSHATSGLLGPDILRSKQVRTVSGSFSASGGQIVVAGGGCRFSSSQKQGAALVLPDVAIPEDTHHFRLFREYIVKNYRSWYHFANTVHAFEVGLTDLVLITGRHLTTRWHTFAFRAADRSLGGDANANMSGLIQTAFSLDVHWHSEGGCEQAWGPRRLIQGQVSQYAGSDELQGGSSFQRASAVSTDIEFSQTIAHNTVSQSSGTMGRIANSSEPNQCIFIRGFRVKERLRRWPKVMRAAAFDSGSGTSGGKPPSDALGEIAMPPNNPADEDIEVEVLSDTKPDANLTSRVLDYILENSDVDVAVAHDHHLSLFNENDAPDVSEMLNTLNLEKTSRSSPYLNLVGLSGQRSSDTQLDLSNGKPPVVTLDLGDEGLNAVQRSKGVFFSSHRRP</sequence>
<dbReference type="OrthoDB" id="3222453at2759"/>
<dbReference type="AlphaFoldDB" id="A0A067Q3W6"/>
<gene>
    <name evidence="1" type="ORF">JAAARDRAFT_518643</name>
</gene>
<proteinExistence type="predicted"/>
<reference evidence="2" key="1">
    <citation type="journal article" date="2014" name="Proc. Natl. Acad. Sci. U.S.A.">
        <title>Extensive sampling of basidiomycete genomes demonstrates inadequacy of the white-rot/brown-rot paradigm for wood decay fungi.</title>
        <authorList>
            <person name="Riley R."/>
            <person name="Salamov A.A."/>
            <person name="Brown D.W."/>
            <person name="Nagy L.G."/>
            <person name="Floudas D."/>
            <person name="Held B.W."/>
            <person name="Levasseur A."/>
            <person name="Lombard V."/>
            <person name="Morin E."/>
            <person name="Otillar R."/>
            <person name="Lindquist E.A."/>
            <person name="Sun H."/>
            <person name="LaButti K.M."/>
            <person name="Schmutz J."/>
            <person name="Jabbour D."/>
            <person name="Luo H."/>
            <person name="Baker S.E."/>
            <person name="Pisabarro A.G."/>
            <person name="Walton J.D."/>
            <person name="Blanchette R.A."/>
            <person name="Henrissat B."/>
            <person name="Martin F."/>
            <person name="Cullen D."/>
            <person name="Hibbett D.S."/>
            <person name="Grigoriev I.V."/>
        </authorList>
    </citation>
    <scope>NUCLEOTIDE SEQUENCE [LARGE SCALE GENOMIC DNA]</scope>
    <source>
        <strain evidence="2">MUCL 33604</strain>
    </source>
</reference>
<evidence type="ECO:0000313" key="1">
    <source>
        <dbReference type="EMBL" id="KDQ61679.1"/>
    </source>
</evidence>
<organism evidence="1 2">
    <name type="scientific">Jaapia argillacea MUCL 33604</name>
    <dbReference type="NCBI Taxonomy" id="933084"/>
    <lineage>
        <taxon>Eukaryota</taxon>
        <taxon>Fungi</taxon>
        <taxon>Dikarya</taxon>
        <taxon>Basidiomycota</taxon>
        <taxon>Agaricomycotina</taxon>
        <taxon>Agaricomycetes</taxon>
        <taxon>Agaricomycetidae</taxon>
        <taxon>Jaapiales</taxon>
        <taxon>Jaapiaceae</taxon>
        <taxon>Jaapia</taxon>
    </lineage>
</organism>
<evidence type="ECO:0000313" key="2">
    <source>
        <dbReference type="Proteomes" id="UP000027265"/>
    </source>
</evidence>
<accession>A0A067Q3W6</accession>
<keyword evidence="2" id="KW-1185">Reference proteome</keyword>